<comment type="caution">
    <text evidence="4">The sequence shown here is derived from an EMBL/GenBank/DDBJ whole genome shotgun (WGS) entry which is preliminary data.</text>
</comment>
<keyword evidence="1 2" id="KW-0129">CBS domain</keyword>
<dbReference type="CDD" id="cd04584">
    <property type="entry name" value="CBS_pair_AcuB_like"/>
    <property type="match status" value="1"/>
</dbReference>
<evidence type="ECO:0000256" key="1">
    <source>
        <dbReference type="ARBA" id="ARBA00023122"/>
    </source>
</evidence>
<dbReference type="RefSeq" id="WP_345014036.1">
    <property type="nucleotide sequence ID" value="NZ_BAABFC010000020.1"/>
</dbReference>
<accession>A0ABP8QH87</accession>
<organism evidence="4 5">
    <name type="scientific">Pseudaeromonas paramecii</name>
    <dbReference type="NCBI Taxonomy" id="2138166"/>
    <lineage>
        <taxon>Bacteria</taxon>
        <taxon>Pseudomonadati</taxon>
        <taxon>Pseudomonadota</taxon>
        <taxon>Gammaproteobacteria</taxon>
        <taxon>Aeromonadales</taxon>
        <taxon>Aeromonadaceae</taxon>
        <taxon>Pseudaeromonas</taxon>
    </lineage>
</organism>
<sequence length="135" mass="15302">MLVRDIMRERVASVGMDDKLETVREIFAQAPFHHLLVLEDDKLVGIVSDKDLYRAISPYLDSFAENQRDRDTLSRKVHQIMSREPVTVSPELGVRSAADLMLARGISCLPVLEQGQVVGILTWRDLLRAVLIPQH</sequence>
<dbReference type="Gene3D" id="3.10.580.10">
    <property type="entry name" value="CBS-domain"/>
    <property type="match status" value="1"/>
</dbReference>
<dbReference type="PANTHER" id="PTHR43080">
    <property type="entry name" value="CBS DOMAIN-CONTAINING PROTEIN CBSX3, MITOCHONDRIAL"/>
    <property type="match status" value="1"/>
</dbReference>
<dbReference type="EMBL" id="BAABFC010000020">
    <property type="protein sequence ID" value="GAA4502456.1"/>
    <property type="molecule type" value="Genomic_DNA"/>
</dbReference>
<dbReference type="Pfam" id="PF00571">
    <property type="entry name" value="CBS"/>
    <property type="match status" value="2"/>
</dbReference>
<evidence type="ECO:0000259" key="3">
    <source>
        <dbReference type="PROSITE" id="PS51371"/>
    </source>
</evidence>
<dbReference type="PANTHER" id="PTHR43080:SF2">
    <property type="entry name" value="CBS DOMAIN-CONTAINING PROTEIN"/>
    <property type="match status" value="1"/>
</dbReference>
<evidence type="ECO:0000313" key="5">
    <source>
        <dbReference type="Proteomes" id="UP001501321"/>
    </source>
</evidence>
<proteinExistence type="predicted"/>
<evidence type="ECO:0000256" key="2">
    <source>
        <dbReference type="PROSITE-ProRule" id="PRU00703"/>
    </source>
</evidence>
<reference evidence="5" key="1">
    <citation type="journal article" date="2019" name="Int. J. Syst. Evol. Microbiol.">
        <title>The Global Catalogue of Microorganisms (GCM) 10K type strain sequencing project: providing services to taxonomists for standard genome sequencing and annotation.</title>
        <authorList>
            <consortium name="The Broad Institute Genomics Platform"/>
            <consortium name="The Broad Institute Genome Sequencing Center for Infectious Disease"/>
            <person name="Wu L."/>
            <person name="Ma J."/>
        </authorList>
    </citation>
    <scope>NUCLEOTIDE SEQUENCE [LARGE SCALE GENOMIC DNA]</scope>
    <source>
        <strain evidence="5">JCM 32226</strain>
    </source>
</reference>
<dbReference type="InterPro" id="IPR046342">
    <property type="entry name" value="CBS_dom_sf"/>
</dbReference>
<gene>
    <name evidence="4" type="ORF">GCM10023095_27120</name>
</gene>
<dbReference type="PROSITE" id="PS51371">
    <property type="entry name" value="CBS"/>
    <property type="match status" value="2"/>
</dbReference>
<protein>
    <submittedName>
        <fullName evidence="4">CBS domain-containing protein</fullName>
    </submittedName>
</protein>
<dbReference type="SUPFAM" id="SSF54631">
    <property type="entry name" value="CBS-domain pair"/>
    <property type="match status" value="1"/>
</dbReference>
<dbReference type="Proteomes" id="UP001501321">
    <property type="component" value="Unassembled WGS sequence"/>
</dbReference>
<dbReference type="InterPro" id="IPR000644">
    <property type="entry name" value="CBS_dom"/>
</dbReference>
<dbReference type="InterPro" id="IPR051257">
    <property type="entry name" value="Diverse_CBS-Domain"/>
</dbReference>
<feature type="domain" description="CBS" evidence="3">
    <location>
        <begin position="7"/>
        <end position="62"/>
    </location>
</feature>
<name>A0ABP8QH87_9GAMM</name>
<keyword evidence="5" id="KW-1185">Reference proteome</keyword>
<evidence type="ECO:0000313" key="4">
    <source>
        <dbReference type="EMBL" id="GAA4502456.1"/>
    </source>
</evidence>
<dbReference type="SMART" id="SM00116">
    <property type="entry name" value="CBS"/>
    <property type="match status" value="2"/>
</dbReference>
<feature type="domain" description="CBS" evidence="3">
    <location>
        <begin position="81"/>
        <end position="135"/>
    </location>
</feature>